<dbReference type="InterPro" id="IPR052416">
    <property type="entry name" value="GTF3C_component"/>
</dbReference>
<gene>
    <name evidence="6" type="ORF">C0Q70_07490</name>
</gene>
<feature type="region of interest" description="Disordered" evidence="5">
    <location>
        <begin position="1"/>
        <end position="68"/>
    </location>
</feature>
<dbReference type="Gene3D" id="2.130.10.10">
    <property type="entry name" value="YVTN repeat-like/Quinoprotein amine dehydrogenase"/>
    <property type="match status" value="1"/>
</dbReference>
<accession>A0A2T7PF85</accession>
<dbReference type="AlphaFoldDB" id="A0A2T7PF85"/>
<dbReference type="PROSITE" id="PS50294">
    <property type="entry name" value="WD_REPEATS_REGION"/>
    <property type="match status" value="1"/>
</dbReference>
<reference evidence="6 7" key="1">
    <citation type="submission" date="2018-04" db="EMBL/GenBank/DDBJ databases">
        <title>The genome of golden apple snail Pomacea canaliculata provides insight into stress tolerance and invasive adaptation.</title>
        <authorList>
            <person name="Liu C."/>
            <person name="Liu B."/>
            <person name="Ren Y."/>
            <person name="Zhang Y."/>
            <person name="Wang H."/>
            <person name="Li S."/>
            <person name="Jiang F."/>
            <person name="Yin L."/>
            <person name="Zhang G."/>
            <person name="Qian W."/>
            <person name="Fan W."/>
        </authorList>
    </citation>
    <scope>NUCLEOTIDE SEQUENCE [LARGE SCALE GENOMIC DNA]</scope>
    <source>
        <strain evidence="6">SZHN2017</strain>
        <tissue evidence="6">Muscle</tissue>
    </source>
</reference>
<proteinExistence type="predicted"/>
<comment type="subcellular location">
    <subcellularLocation>
        <location evidence="1">Nucleus</location>
    </subcellularLocation>
</comment>
<sequence length="856" mass="94957">MAGHGRLSVKVPRGHSSLEEDPNIEINNLYGIHGKGETETSKASSAFRGGPLERQEDSAVTNGQTDSSSSRIYISVRQQDILRDQQDGVIIKKEVDLDGHEDQLCHISQATSSTQVRNRGRKRASLEEQLEDRALMSLQVKGMLSPNPVLNSEVEEGAEAENQSDQWIPYLFRCSHSCCKTMSRGKQNLVESLQCPGGISIKVNAKQRHESTTKWWSKSKQKQWGYIYYEKYQELACSENCGISTGLPYKSAPDISISPALDSTSASDEEESTGKGNQSRGGGRGSRRGKRGGRRGGKQPGRSDTKNNRSIEAQSEGEGHFINREEEIFDKCLRCGEEMGLLTTYEDHLMKKHAALYSKNCPEGEVDTNAVARQIIKKVGHVDCPECQKEFKGAQYFLHHRKWCGREDETEKCDICGHDLKAMWIHIHKRSHAAKEKAKASQEDGTEPSSKKKRKAATVSAEEYYPPMHESSKFSIWRENSGSDPSTLQWGKAAGDKTQATGFTGGRIWGMEWCPQGHSGVSRQVIAVTTMADVDSVLMKSLWEGLGLIQFWDAGTLNCRAPPDCHTLELAFCIAHDYGHVLSMCWCPEGAFDSGNPEESFFQRLGLLAAACSDGNIRIYRRAPKVLAPCRVFFGHHDAVTSIDWSTSVATQFVTGSWDRSVKVWDTKNAKSFIFAMPGPSEAGSTIGPVRQVLLSSPSYYNLIVADEVFSRLCRGHCKGFDLSDGLTDTNAWILNCEASPMKLFSIAGVDMKADDKTSNPDDIWFPITEKEASEKLCIKFVDNQLKIDGQYQPGNRTATAEILEGIPFAYVNTVSLNPNLLSSHWIACGTRSGFLRVIHIPLLSELSETARKFFS</sequence>
<dbReference type="SMART" id="SM00320">
    <property type="entry name" value="WD40"/>
    <property type="match status" value="3"/>
</dbReference>
<feature type="region of interest" description="Disordered" evidence="5">
    <location>
        <begin position="258"/>
        <end position="319"/>
    </location>
</feature>
<keyword evidence="3" id="KW-0539">Nucleus</keyword>
<dbReference type="Proteomes" id="UP000245119">
    <property type="component" value="Linkage Group LG4"/>
</dbReference>
<dbReference type="OrthoDB" id="4703at2759"/>
<dbReference type="InterPro" id="IPR001680">
    <property type="entry name" value="WD40_rpt"/>
</dbReference>
<dbReference type="Pfam" id="PF00400">
    <property type="entry name" value="WD40"/>
    <property type="match status" value="2"/>
</dbReference>
<protein>
    <submittedName>
        <fullName evidence="6">Uncharacterized protein</fullName>
    </submittedName>
</protein>
<name>A0A2T7PF85_POMCA</name>
<evidence type="ECO:0000256" key="2">
    <source>
        <dbReference type="ARBA" id="ARBA00023163"/>
    </source>
</evidence>
<evidence type="ECO:0000256" key="4">
    <source>
        <dbReference type="PROSITE-ProRule" id="PRU00221"/>
    </source>
</evidence>
<feature type="compositionally biased region" description="Basic residues" evidence="5">
    <location>
        <begin position="285"/>
        <end position="297"/>
    </location>
</feature>
<feature type="region of interest" description="Disordered" evidence="5">
    <location>
        <begin position="432"/>
        <end position="460"/>
    </location>
</feature>
<keyword evidence="7" id="KW-1185">Reference proteome</keyword>
<dbReference type="PANTHER" id="PTHR15052:SF2">
    <property type="entry name" value="GENERAL TRANSCRIPTION FACTOR 3C POLYPEPTIDE 2"/>
    <property type="match status" value="1"/>
</dbReference>
<feature type="compositionally biased region" description="Polar residues" evidence="5">
    <location>
        <begin position="58"/>
        <end position="68"/>
    </location>
</feature>
<dbReference type="InterPro" id="IPR015943">
    <property type="entry name" value="WD40/YVTN_repeat-like_dom_sf"/>
</dbReference>
<organism evidence="6 7">
    <name type="scientific">Pomacea canaliculata</name>
    <name type="common">Golden apple snail</name>
    <dbReference type="NCBI Taxonomy" id="400727"/>
    <lineage>
        <taxon>Eukaryota</taxon>
        <taxon>Metazoa</taxon>
        <taxon>Spiralia</taxon>
        <taxon>Lophotrochozoa</taxon>
        <taxon>Mollusca</taxon>
        <taxon>Gastropoda</taxon>
        <taxon>Caenogastropoda</taxon>
        <taxon>Architaenioglossa</taxon>
        <taxon>Ampullarioidea</taxon>
        <taxon>Ampullariidae</taxon>
        <taxon>Pomacea</taxon>
    </lineage>
</organism>
<evidence type="ECO:0000313" key="7">
    <source>
        <dbReference type="Proteomes" id="UP000245119"/>
    </source>
</evidence>
<feature type="compositionally biased region" description="Basic and acidic residues" evidence="5">
    <location>
        <begin position="433"/>
        <end position="442"/>
    </location>
</feature>
<evidence type="ECO:0000256" key="3">
    <source>
        <dbReference type="ARBA" id="ARBA00023242"/>
    </source>
</evidence>
<dbReference type="SUPFAM" id="SSF50978">
    <property type="entry name" value="WD40 repeat-like"/>
    <property type="match status" value="1"/>
</dbReference>
<dbReference type="PROSITE" id="PS50082">
    <property type="entry name" value="WD_REPEATS_2"/>
    <property type="match status" value="1"/>
</dbReference>
<comment type="caution">
    <text evidence="6">The sequence shown here is derived from an EMBL/GenBank/DDBJ whole genome shotgun (WGS) entry which is preliminary data.</text>
</comment>
<dbReference type="GO" id="GO:0000127">
    <property type="term" value="C:transcription factor TFIIIC complex"/>
    <property type="evidence" value="ECO:0007669"/>
    <property type="project" value="TreeGrafter"/>
</dbReference>
<dbReference type="GO" id="GO:0005634">
    <property type="term" value="C:nucleus"/>
    <property type="evidence" value="ECO:0007669"/>
    <property type="project" value="UniProtKB-SubCell"/>
</dbReference>
<dbReference type="EMBL" id="PZQS01000004">
    <property type="protein sequence ID" value="PVD32063.1"/>
    <property type="molecule type" value="Genomic_DNA"/>
</dbReference>
<evidence type="ECO:0000313" key="6">
    <source>
        <dbReference type="EMBL" id="PVD32063.1"/>
    </source>
</evidence>
<keyword evidence="4" id="KW-0853">WD repeat</keyword>
<feature type="repeat" description="WD" evidence="4">
    <location>
        <begin position="633"/>
        <end position="675"/>
    </location>
</feature>
<evidence type="ECO:0000256" key="1">
    <source>
        <dbReference type="ARBA" id="ARBA00004123"/>
    </source>
</evidence>
<evidence type="ECO:0000256" key="5">
    <source>
        <dbReference type="SAM" id="MobiDB-lite"/>
    </source>
</evidence>
<dbReference type="InterPro" id="IPR036322">
    <property type="entry name" value="WD40_repeat_dom_sf"/>
</dbReference>
<dbReference type="PANTHER" id="PTHR15052">
    <property type="entry name" value="RNA POLYMERASE III TRANSCRIPTION INITIATION FACTOR COMPLEX SUBUNIT"/>
    <property type="match status" value="1"/>
</dbReference>
<keyword evidence="2" id="KW-0804">Transcription</keyword>
<dbReference type="STRING" id="400727.A0A2T7PF85"/>
<dbReference type="GO" id="GO:0006383">
    <property type="term" value="P:transcription by RNA polymerase III"/>
    <property type="evidence" value="ECO:0007669"/>
    <property type="project" value="TreeGrafter"/>
</dbReference>